<name>A0A099NTM6_PICKU</name>
<feature type="transmembrane region" description="Helical" evidence="6">
    <location>
        <begin position="330"/>
        <end position="346"/>
    </location>
</feature>
<evidence type="ECO:0000256" key="6">
    <source>
        <dbReference type="SAM" id="Phobius"/>
    </source>
</evidence>
<evidence type="ECO:0000256" key="1">
    <source>
        <dbReference type="ARBA" id="ARBA00004141"/>
    </source>
</evidence>
<feature type="compositionally biased region" description="Basic and acidic residues" evidence="5">
    <location>
        <begin position="84"/>
        <end position="106"/>
    </location>
</feature>
<organism evidence="8 9">
    <name type="scientific">Pichia kudriavzevii</name>
    <name type="common">Yeast</name>
    <name type="synonym">Issatchenkia orientalis</name>
    <dbReference type="NCBI Taxonomy" id="4909"/>
    <lineage>
        <taxon>Eukaryota</taxon>
        <taxon>Fungi</taxon>
        <taxon>Dikarya</taxon>
        <taxon>Ascomycota</taxon>
        <taxon>Saccharomycotina</taxon>
        <taxon>Pichiomycetes</taxon>
        <taxon>Pichiales</taxon>
        <taxon>Pichiaceae</taxon>
        <taxon>Pichia</taxon>
    </lineage>
</organism>
<feature type="domain" description="TECPR1-like DysF" evidence="7">
    <location>
        <begin position="163"/>
        <end position="483"/>
    </location>
</feature>
<proteinExistence type="predicted"/>
<protein>
    <recommendedName>
        <fullName evidence="7">TECPR1-like DysF domain-containing protein</fullName>
    </recommendedName>
</protein>
<comment type="subcellular location">
    <subcellularLocation>
        <location evidence="1">Membrane</location>
        <topology evidence="1">Multi-pass membrane protein</topology>
    </subcellularLocation>
</comment>
<dbReference type="InterPro" id="IPR010482">
    <property type="entry name" value="TECPR1-like_DysF"/>
</dbReference>
<feature type="compositionally biased region" description="Polar residues" evidence="5">
    <location>
        <begin position="57"/>
        <end position="83"/>
    </location>
</feature>
<keyword evidence="4 6" id="KW-0472">Membrane</keyword>
<dbReference type="VEuPathDB" id="FungiDB:C5L36_0C10560"/>
<feature type="transmembrane region" description="Helical" evidence="6">
    <location>
        <begin position="219"/>
        <end position="238"/>
    </location>
</feature>
<dbReference type="HOGENOM" id="CLU_023118_1_0_1"/>
<comment type="caution">
    <text evidence="8">The sequence shown here is derived from an EMBL/GenBank/DDBJ whole genome shotgun (WGS) entry which is preliminary data.</text>
</comment>
<evidence type="ECO:0000256" key="5">
    <source>
        <dbReference type="SAM" id="MobiDB-lite"/>
    </source>
</evidence>
<evidence type="ECO:0000259" key="7">
    <source>
        <dbReference type="Pfam" id="PF06398"/>
    </source>
</evidence>
<feature type="transmembrane region" description="Helical" evidence="6">
    <location>
        <begin position="301"/>
        <end position="324"/>
    </location>
</feature>
<dbReference type="PANTHER" id="PTHR28304:SF2">
    <property type="entry name" value="PEROXISOMAL MEMBRANE PROTEIN PEX29"/>
    <property type="match status" value="1"/>
</dbReference>
<feature type="region of interest" description="Disordered" evidence="5">
    <location>
        <begin position="20"/>
        <end position="109"/>
    </location>
</feature>
<evidence type="ECO:0000256" key="2">
    <source>
        <dbReference type="ARBA" id="ARBA00022692"/>
    </source>
</evidence>
<dbReference type="InterPro" id="IPR052816">
    <property type="entry name" value="Peroxisomal_Membrane_PEX28-32"/>
</dbReference>
<evidence type="ECO:0000256" key="3">
    <source>
        <dbReference type="ARBA" id="ARBA00022989"/>
    </source>
</evidence>
<evidence type="ECO:0000313" key="9">
    <source>
        <dbReference type="Proteomes" id="UP000029867"/>
    </source>
</evidence>
<dbReference type="GO" id="GO:0007031">
    <property type="term" value="P:peroxisome organization"/>
    <property type="evidence" value="ECO:0007669"/>
    <property type="project" value="UniProtKB-ARBA"/>
</dbReference>
<keyword evidence="2 6" id="KW-0812">Transmembrane</keyword>
<keyword evidence="3 6" id="KW-1133">Transmembrane helix</keyword>
<dbReference type="AlphaFoldDB" id="A0A099NTM6"/>
<dbReference type="Proteomes" id="UP000029867">
    <property type="component" value="Unassembled WGS sequence"/>
</dbReference>
<evidence type="ECO:0000256" key="4">
    <source>
        <dbReference type="ARBA" id="ARBA00023136"/>
    </source>
</evidence>
<feature type="compositionally biased region" description="Basic residues" evidence="5">
    <location>
        <begin position="487"/>
        <end position="508"/>
    </location>
</feature>
<feature type="transmembrane region" description="Helical" evidence="6">
    <location>
        <begin position="193"/>
        <end position="214"/>
    </location>
</feature>
<feature type="region of interest" description="Disordered" evidence="5">
    <location>
        <begin position="644"/>
        <end position="725"/>
    </location>
</feature>
<dbReference type="PANTHER" id="PTHR28304">
    <property type="entry name" value="PEROXISOMAL MEMBRANE PROTEIN PEX29"/>
    <property type="match status" value="1"/>
</dbReference>
<gene>
    <name evidence="8" type="ORF">JL09_g4915</name>
</gene>
<dbReference type="Pfam" id="PF06398">
    <property type="entry name" value="Pex24p"/>
    <property type="match status" value="1"/>
</dbReference>
<dbReference type="EMBL" id="JQFK01000237">
    <property type="protein sequence ID" value="KGK35935.1"/>
    <property type="molecule type" value="Genomic_DNA"/>
</dbReference>
<evidence type="ECO:0000313" key="8">
    <source>
        <dbReference type="EMBL" id="KGK35935.1"/>
    </source>
</evidence>
<accession>A0A099NTM6</accession>
<dbReference type="eggNOG" id="ENOG502QQTF">
    <property type="taxonomic scope" value="Eukaryota"/>
</dbReference>
<dbReference type="GO" id="GO:0005778">
    <property type="term" value="C:peroxisomal membrane"/>
    <property type="evidence" value="ECO:0007669"/>
    <property type="project" value="TreeGrafter"/>
</dbReference>
<reference evidence="9" key="1">
    <citation type="journal article" date="2014" name="Microb. Cell Fact.">
        <title>Exploiting Issatchenkia orientalis SD108 for succinic acid production.</title>
        <authorList>
            <person name="Xiao H."/>
            <person name="Shao Z."/>
            <person name="Jiang Y."/>
            <person name="Dole S."/>
            <person name="Zhao H."/>
        </authorList>
    </citation>
    <scope>NUCLEOTIDE SEQUENCE [LARGE SCALE GENOMIC DNA]</scope>
    <source>
        <strain evidence="9">SD108</strain>
    </source>
</reference>
<feature type="region of interest" description="Disordered" evidence="5">
    <location>
        <begin position="485"/>
        <end position="513"/>
    </location>
</feature>
<sequence>MEGFGSKLWDKIQSQGLAMAGSLADETGHDLRAPGCSEKATSPRQGDISDSIRKDTSASGIDSTTDFLGSFFTTRDTPKGTNTKLEEPGVSHPNKKDTSRLNEPPKMKKSKSAFGFLEDTTSSYTDKFIERFISMAIPTTTTSSKRELDRILNRIEMQKTRPPLSVQTMSRNSILLLQRLSLPFEALDLIINILNWETPIVTITTMLFLTLCLLKPINFLTLPIFYVCFEIIIPAYMVQNPNTDESMDGWETELPKPVNQFSREFLLNVTDLQNHMLLYVNAWDFINAWCWKLFYFKDELLSWFIFVVLLFWGVFVQIFGASIITFCFPVIKVLAVVMSWGVIIALHPKNRVKLLETFYSEELRLKIVSLLNHYESNIISDLDLTTDKMEIREIEIFEIQVFNEETRTWQFVCFSPDNYPPNSHIRQNKIPINGTLLLDSVLPPKGWKFINLSENDNKIPILSKHKTEVLSQKEENTRGMYLDHDKRKQAKEKKRILRGQRRQQRRHGKTDTNQVLLKVPVEPKQSSIQHRRVSNDFHNVMIDPRLVDNYLIEQLETGIKYEGWYIDLCPKTWVQDYYLQDVFEVDDDTKWVYDLVVMGNGIDALSAGLGIPKTKLHKSRGDVRRRRWVRYAVRDIVRGVQTDFTEQNSDDKHGDNASIFSDEEEDSENGYSFSDDIDYTDIEDNSGVGEENVTAALPDTSLVSNVAESPETEKIVNPGAEKLKK</sequence>
<feature type="compositionally biased region" description="Acidic residues" evidence="5">
    <location>
        <begin position="675"/>
        <end position="684"/>
    </location>
</feature>